<comment type="caution">
    <text evidence="2">The sequence shown here is derived from an EMBL/GenBank/DDBJ whole genome shotgun (WGS) entry which is preliminary data.</text>
</comment>
<dbReference type="SUPFAM" id="SSF54909">
    <property type="entry name" value="Dimeric alpha+beta barrel"/>
    <property type="match status" value="1"/>
</dbReference>
<proteinExistence type="predicted"/>
<feature type="domain" description="ABM" evidence="1">
    <location>
        <begin position="6"/>
        <end position="76"/>
    </location>
</feature>
<dbReference type="InterPro" id="IPR007138">
    <property type="entry name" value="ABM_dom"/>
</dbReference>
<dbReference type="GO" id="GO:0004497">
    <property type="term" value="F:monooxygenase activity"/>
    <property type="evidence" value="ECO:0007669"/>
    <property type="project" value="UniProtKB-KW"/>
</dbReference>
<evidence type="ECO:0000313" key="3">
    <source>
        <dbReference type="Proteomes" id="UP000755585"/>
    </source>
</evidence>
<dbReference type="InterPro" id="IPR011008">
    <property type="entry name" value="Dimeric_a/b-barrel"/>
</dbReference>
<dbReference type="Proteomes" id="UP000755585">
    <property type="component" value="Unassembled WGS sequence"/>
</dbReference>
<dbReference type="Gene3D" id="3.30.70.100">
    <property type="match status" value="1"/>
</dbReference>
<dbReference type="RefSeq" id="WP_209695622.1">
    <property type="nucleotide sequence ID" value="NZ_BAAAVU010000006.1"/>
</dbReference>
<keyword evidence="2" id="KW-0503">Monooxygenase</keyword>
<protein>
    <submittedName>
        <fullName evidence="2">Quinol monooxygenase YgiN</fullName>
    </submittedName>
</protein>
<evidence type="ECO:0000259" key="1">
    <source>
        <dbReference type="Pfam" id="PF03992"/>
    </source>
</evidence>
<organism evidence="2 3">
    <name type="scientific">Kribbella aluminosa</name>
    <dbReference type="NCBI Taxonomy" id="416017"/>
    <lineage>
        <taxon>Bacteria</taxon>
        <taxon>Bacillati</taxon>
        <taxon>Actinomycetota</taxon>
        <taxon>Actinomycetes</taxon>
        <taxon>Propionibacteriales</taxon>
        <taxon>Kribbellaceae</taxon>
        <taxon>Kribbella</taxon>
    </lineage>
</organism>
<name>A0ABS4UMS3_9ACTN</name>
<gene>
    <name evidence="2" type="ORF">JOF29_004036</name>
</gene>
<accession>A0ABS4UMS3</accession>
<keyword evidence="2" id="KW-0560">Oxidoreductase</keyword>
<dbReference type="EMBL" id="JAGINT010000001">
    <property type="protein sequence ID" value="MBP2352953.1"/>
    <property type="molecule type" value="Genomic_DNA"/>
</dbReference>
<keyword evidence="3" id="KW-1185">Reference proteome</keyword>
<dbReference type="Pfam" id="PF03992">
    <property type="entry name" value="ABM"/>
    <property type="match status" value="1"/>
</dbReference>
<evidence type="ECO:0000313" key="2">
    <source>
        <dbReference type="EMBL" id="MBP2352953.1"/>
    </source>
</evidence>
<reference evidence="2 3" key="1">
    <citation type="submission" date="2021-03" db="EMBL/GenBank/DDBJ databases">
        <title>Sequencing the genomes of 1000 actinobacteria strains.</title>
        <authorList>
            <person name="Klenk H.-P."/>
        </authorList>
    </citation>
    <scope>NUCLEOTIDE SEQUENCE [LARGE SCALE GENOMIC DNA]</scope>
    <source>
        <strain evidence="2 3">DSM 18824</strain>
    </source>
</reference>
<sequence length="98" mass="11158">MTVYTLGLWTVRPGHEEEFVRAWTDLAEQTKLEFPDEQATLLRDGDQPNLFISFGPWTSIAQIDQWRASDTFKNGVGQIRALIDDFVPHTMHPVAGID</sequence>